<name>A0ABT2Q9Y8_9EURY</name>
<gene>
    <name evidence="1" type="ORF">OB955_03010</name>
</gene>
<evidence type="ECO:0000313" key="2">
    <source>
        <dbReference type="Proteomes" id="UP001320972"/>
    </source>
</evidence>
<dbReference type="Proteomes" id="UP001320972">
    <property type="component" value="Unassembled WGS sequence"/>
</dbReference>
<accession>A0ABT2Q9Y8</accession>
<keyword evidence="2" id="KW-1185">Reference proteome</keyword>
<sequence length="146" mass="15931">MKTVRDDDGNRYLVLKQSGDASLIRDPETGNECYVKNDRLETVTGQSALETAAQGVSQPVRTLLRSVHDDPSLGLLIELADSGPLGVRQLLETYDMCESDIHGRLAEYTATGLIEETDVGGERGYRATDECQRALATLRSNVDGDD</sequence>
<dbReference type="EMBL" id="JAOPKB010000001">
    <property type="protein sequence ID" value="MCU4971706.1"/>
    <property type="molecule type" value="Genomic_DNA"/>
</dbReference>
<dbReference type="SUPFAM" id="SSF46785">
    <property type="entry name" value="Winged helix' DNA-binding domain"/>
    <property type="match status" value="1"/>
</dbReference>
<dbReference type="InterPro" id="IPR055770">
    <property type="entry name" value="DUF7346"/>
</dbReference>
<dbReference type="InterPro" id="IPR036390">
    <property type="entry name" value="WH_DNA-bd_sf"/>
</dbReference>
<dbReference type="RefSeq" id="WP_338006920.1">
    <property type="nucleotide sequence ID" value="NZ_JAOPKB010000001.1"/>
</dbReference>
<organism evidence="1 2">
    <name type="scientific">Natronoglomus mannanivorans</name>
    <dbReference type="NCBI Taxonomy" id="2979990"/>
    <lineage>
        <taxon>Archaea</taxon>
        <taxon>Methanobacteriati</taxon>
        <taxon>Methanobacteriota</taxon>
        <taxon>Stenosarchaea group</taxon>
        <taxon>Halobacteria</taxon>
        <taxon>Halobacteriales</taxon>
        <taxon>Natrialbaceae</taxon>
        <taxon>Natronoglomus</taxon>
    </lineage>
</organism>
<evidence type="ECO:0000313" key="1">
    <source>
        <dbReference type="EMBL" id="MCU4971706.1"/>
    </source>
</evidence>
<evidence type="ECO:0008006" key="3">
    <source>
        <dbReference type="Google" id="ProtNLM"/>
    </source>
</evidence>
<reference evidence="1 2" key="1">
    <citation type="submission" date="2022-09" db="EMBL/GenBank/DDBJ databases">
        <title>Enrichment on poylsaccharides allowed isolation of novel metabolic and taxonomic groups of Haloarchaea.</title>
        <authorList>
            <person name="Sorokin D.Y."/>
            <person name="Elcheninov A.G."/>
            <person name="Khizhniak T.V."/>
            <person name="Kolganova T.V."/>
            <person name="Kublanov I.V."/>
        </authorList>
    </citation>
    <scope>NUCLEOTIDE SEQUENCE [LARGE SCALE GENOMIC DNA]</scope>
    <source>
        <strain evidence="1 2">AArc-m2/3/4</strain>
    </source>
</reference>
<protein>
    <recommendedName>
        <fullName evidence="3">HTH domain protein</fullName>
    </recommendedName>
</protein>
<comment type="caution">
    <text evidence="1">The sequence shown here is derived from an EMBL/GenBank/DDBJ whole genome shotgun (WGS) entry which is preliminary data.</text>
</comment>
<proteinExistence type="predicted"/>
<dbReference type="Pfam" id="PF24037">
    <property type="entry name" value="DUF7346"/>
    <property type="match status" value="1"/>
</dbReference>